<evidence type="ECO:0000256" key="2">
    <source>
        <dbReference type="ARBA" id="ARBA00015897"/>
    </source>
</evidence>
<keyword evidence="7 15" id="KW-1133">Transmembrane helix</keyword>
<dbReference type="SUPFAM" id="SSF81324">
    <property type="entry name" value="Voltage-gated potassium channels"/>
    <property type="match status" value="1"/>
</dbReference>
<feature type="domain" description="Ion transport" evidence="16">
    <location>
        <begin position="87"/>
        <end position="163"/>
    </location>
</feature>
<keyword evidence="4" id="KW-1003">Cell membrane</keyword>
<keyword evidence="3" id="KW-0813">Transport</keyword>
<organism evidence="17 18">
    <name type="scientific">Lymnaea stagnalis</name>
    <name type="common">Great pond snail</name>
    <name type="synonym">Helix stagnalis</name>
    <dbReference type="NCBI Taxonomy" id="6523"/>
    <lineage>
        <taxon>Eukaryota</taxon>
        <taxon>Metazoa</taxon>
        <taxon>Spiralia</taxon>
        <taxon>Lophotrochozoa</taxon>
        <taxon>Mollusca</taxon>
        <taxon>Gastropoda</taxon>
        <taxon>Heterobranchia</taxon>
        <taxon>Euthyneura</taxon>
        <taxon>Panpulmonata</taxon>
        <taxon>Hygrophila</taxon>
        <taxon>Lymnaeoidea</taxon>
        <taxon>Lymnaeidae</taxon>
        <taxon>Lymnaea</taxon>
    </lineage>
</organism>
<evidence type="ECO:0000256" key="5">
    <source>
        <dbReference type="ARBA" id="ARBA00022692"/>
    </source>
</evidence>
<evidence type="ECO:0000256" key="1">
    <source>
        <dbReference type="ARBA" id="ARBA00004651"/>
    </source>
</evidence>
<dbReference type="Gene3D" id="1.20.120.350">
    <property type="entry name" value="Voltage-gated potassium channels. Chain C"/>
    <property type="match status" value="1"/>
</dbReference>
<dbReference type="Pfam" id="PF00520">
    <property type="entry name" value="Ion_trans"/>
    <property type="match status" value="1"/>
</dbReference>
<evidence type="ECO:0000256" key="6">
    <source>
        <dbReference type="ARBA" id="ARBA00022882"/>
    </source>
</evidence>
<evidence type="ECO:0000256" key="4">
    <source>
        <dbReference type="ARBA" id="ARBA00022475"/>
    </source>
</evidence>
<evidence type="ECO:0000313" key="18">
    <source>
        <dbReference type="Proteomes" id="UP001497497"/>
    </source>
</evidence>
<evidence type="ECO:0000256" key="7">
    <source>
        <dbReference type="ARBA" id="ARBA00022989"/>
    </source>
</evidence>
<evidence type="ECO:0000256" key="12">
    <source>
        <dbReference type="ARBA" id="ARBA00031989"/>
    </source>
</evidence>
<feature type="coiled-coil region" evidence="13">
    <location>
        <begin position="179"/>
        <end position="206"/>
    </location>
</feature>
<evidence type="ECO:0000256" key="11">
    <source>
        <dbReference type="ARBA" id="ARBA00023303"/>
    </source>
</evidence>
<evidence type="ECO:0000256" key="3">
    <source>
        <dbReference type="ARBA" id="ARBA00022448"/>
    </source>
</evidence>
<keyword evidence="9" id="KW-0406">Ion transport</keyword>
<evidence type="ECO:0000313" key="17">
    <source>
        <dbReference type="EMBL" id="CAL1526144.1"/>
    </source>
</evidence>
<keyword evidence="18" id="KW-1185">Reference proteome</keyword>
<keyword evidence="10 15" id="KW-0472">Membrane</keyword>
<name>A0AAV2H1K6_LYMST</name>
<evidence type="ECO:0000256" key="9">
    <source>
        <dbReference type="ARBA" id="ARBA00023065"/>
    </source>
</evidence>
<protein>
    <recommendedName>
        <fullName evidence="2">Voltage-gated hydrogen channel 1</fullName>
    </recommendedName>
    <alternativeName>
        <fullName evidence="12">Hydrogen voltage-gated channel 1</fullName>
    </alternativeName>
</protein>
<reference evidence="17 18" key="1">
    <citation type="submission" date="2024-04" db="EMBL/GenBank/DDBJ databases">
        <authorList>
            <consortium name="Genoscope - CEA"/>
            <person name="William W."/>
        </authorList>
    </citation>
    <scope>NUCLEOTIDE SEQUENCE [LARGE SCALE GENOMIC DNA]</scope>
</reference>
<sequence length="517" mass="59156">MIEVEKHRKLECLCLQHSVFVESIVITLTFVSGLAITGRNLITYDLITVPEHVSIAPEDESFPNNTRPEHQQFDLIRENLSVLDLLDKIFRYTSLVVAAVFTLEILLKLMTLQKKFLANPWHVFDLLVVTATLSVELTFYFVTLSDPALYSVTYVVMLRLWRVPITCTIHSNLVQQTMTEDLERYRLKAEERIKSLQDALTQKDETILYLQNKRESKLYDPANIDVTHKHPNTKGEDLNKLHNKASVKVSSLPKKSKQYLSSLEGETAFIDSNYKEEEPTKFSHNKTLSDVSDNNKINVENLVKTSSVKDMLTTESGDQFVNKLPRSEASYNLHEATKRPKQLPSRNRKRRSSTSEYIEYSSMGSPERDILYIIEKDKYGSWPCLDTDSEKQNVTKNVSDENNIEKVLSDGSCMEKKLSSASDTPSDVSNSSGNSESTRHVRMRKRRFTSCPEYVYTQRMSITNDESKLMGEDPAIDDYMFDNMTFVSDDEIGLQILAEFDGTKTYCNEDGIPMTSL</sequence>
<feature type="region of interest" description="Disordered" evidence="14">
    <location>
        <begin position="414"/>
        <end position="443"/>
    </location>
</feature>
<feature type="compositionally biased region" description="Low complexity" evidence="14">
    <location>
        <begin position="426"/>
        <end position="436"/>
    </location>
</feature>
<comment type="caution">
    <text evidence="17">The sequence shown here is derived from an EMBL/GenBank/DDBJ whole genome shotgun (WGS) entry which is preliminary data.</text>
</comment>
<dbReference type="GO" id="GO:0034702">
    <property type="term" value="C:monoatomic ion channel complex"/>
    <property type="evidence" value="ECO:0007669"/>
    <property type="project" value="UniProtKB-KW"/>
</dbReference>
<evidence type="ECO:0000256" key="8">
    <source>
        <dbReference type="ARBA" id="ARBA00023054"/>
    </source>
</evidence>
<feature type="transmembrane region" description="Helical" evidence="15">
    <location>
        <begin position="121"/>
        <end position="142"/>
    </location>
</feature>
<keyword evidence="6" id="KW-0851">Voltage-gated channel</keyword>
<keyword evidence="11" id="KW-0407">Ion channel</keyword>
<evidence type="ECO:0000256" key="14">
    <source>
        <dbReference type="SAM" id="MobiDB-lite"/>
    </source>
</evidence>
<evidence type="ECO:0000256" key="15">
    <source>
        <dbReference type="SAM" id="Phobius"/>
    </source>
</evidence>
<keyword evidence="5 15" id="KW-0812">Transmembrane</keyword>
<feature type="transmembrane region" description="Helical" evidence="15">
    <location>
        <begin position="89"/>
        <end position="109"/>
    </location>
</feature>
<dbReference type="GO" id="GO:0005886">
    <property type="term" value="C:plasma membrane"/>
    <property type="evidence" value="ECO:0007669"/>
    <property type="project" value="UniProtKB-SubCell"/>
</dbReference>
<proteinExistence type="predicted"/>
<evidence type="ECO:0000256" key="10">
    <source>
        <dbReference type="ARBA" id="ARBA00023136"/>
    </source>
</evidence>
<dbReference type="Proteomes" id="UP001497497">
    <property type="component" value="Unassembled WGS sequence"/>
</dbReference>
<dbReference type="GO" id="GO:0030171">
    <property type="term" value="F:voltage-gated proton channel activity"/>
    <property type="evidence" value="ECO:0007669"/>
    <property type="project" value="InterPro"/>
</dbReference>
<dbReference type="PANTHER" id="PTHR46480">
    <property type="entry name" value="F20B24.22"/>
    <property type="match status" value="1"/>
</dbReference>
<comment type="subcellular location">
    <subcellularLocation>
        <location evidence="1">Cell membrane</location>
        <topology evidence="1">Multi-pass membrane protein</topology>
    </subcellularLocation>
</comment>
<gene>
    <name evidence="17" type="ORF">GSLYS_00000321001</name>
</gene>
<feature type="transmembrane region" description="Helical" evidence="15">
    <location>
        <begin position="12"/>
        <end position="36"/>
    </location>
</feature>
<dbReference type="PANTHER" id="PTHR46480:SF1">
    <property type="entry name" value="VOLTAGE-GATED HYDROGEN CHANNEL 1"/>
    <property type="match status" value="1"/>
</dbReference>
<feature type="region of interest" description="Disordered" evidence="14">
    <location>
        <begin position="334"/>
        <end position="359"/>
    </location>
</feature>
<dbReference type="InterPro" id="IPR031846">
    <property type="entry name" value="Hvcn1"/>
</dbReference>
<dbReference type="InterPro" id="IPR027359">
    <property type="entry name" value="Volt_channel_dom_sf"/>
</dbReference>
<dbReference type="InterPro" id="IPR005821">
    <property type="entry name" value="Ion_trans_dom"/>
</dbReference>
<evidence type="ECO:0000256" key="13">
    <source>
        <dbReference type="SAM" id="Coils"/>
    </source>
</evidence>
<dbReference type="EMBL" id="CAXITT010000002">
    <property type="protein sequence ID" value="CAL1526144.1"/>
    <property type="molecule type" value="Genomic_DNA"/>
</dbReference>
<accession>A0AAV2H1K6</accession>
<evidence type="ECO:0000259" key="16">
    <source>
        <dbReference type="Pfam" id="PF00520"/>
    </source>
</evidence>
<keyword evidence="8 13" id="KW-0175">Coiled coil</keyword>
<dbReference type="AlphaFoldDB" id="A0AAV2H1K6"/>